<keyword evidence="2" id="KW-0732">Signal</keyword>
<evidence type="ECO:0000256" key="2">
    <source>
        <dbReference type="SAM" id="SignalP"/>
    </source>
</evidence>
<protein>
    <recommendedName>
        <fullName evidence="3">DUF732 domain-containing protein</fullName>
    </recommendedName>
</protein>
<dbReference type="RefSeq" id="WP_163774986.1">
    <property type="nucleotide sequence ID" value="NZ_AP022569.1"/>
</dbReference>
<dbReference type="EMBL" id="AP022569">
    <property type="protein sequence ID" value="BBX44550.1"/>
    <property type="molecule type" value="Genomic_DNA"/>
</dbReference>
<feature type="region of interest" description="Disordered" evidence="1">
    <location>
        <begin position="157"/>
        <end position="272"/>
    </location>
</feature>
<feature type="compositionally biased region" description="Pro residues" evidence="1">
    <location>
        <begin position="179"/>
        <end position="223"/>
    </location>
</feature>
<organism evidence="4 5">
    <name type="scientific">Mycobacterium cookii</name>
    <dbReference type="NCBI Taxonomy" id="1775"/>
    <lineage>
        <taxon>Bacteria</taxon>
        <taxon>Bacillati</taxon>
        <taxon>Actinomycetota</taxon>
        <taxon>Actinomycetes</taxon>
        <taxon>Mycobacteriales</taxon>
        <taxon>Mycobacteriaceae</taxon>
        <taxon>Mycobacterium</taxon>
    </lineage>
</organism>
<feature type="domain" description="DUF732" evidence="3">
    <location>
        <begin position="35"/>
        <end position="117"/>
    </location>
</feature>
<feature type="compositionally biased region" description="Gly residues" evidence="1">
    <location>
        <begin position="240"/>
        <end position="252"/>
    </location>
</feature>
<accession>A0A7I7KQW8</accession>
<dbReference type="Pfam" id="PF05305">
    <property type="entry name" value="DUF732"/>
    <property type="match status" value="1"/>
</dbReference>
<gene>
    <name evidence="4" type="ORF">MCOO_05650</name>
</gene>
<dbReference type="Proteomes" id="UP000465866">
    <property type="component" value="Chromosome"/>
</dbReference>
<keyword evidence="5" id="KW-1185">Reference proteome</keyword>
<dbReference type="InterPro" id="IPR007969">
    <property type="entry name" value="DUF732"/>
</dbReference>
<evidence type="ECO:0000256" key="1">
    <source>
        <dbReference type="SAM" id="MobiDB-lite"/>
    </source>
</evidence>
<evidence type="ECO:0000259" key="3">
    <source>
        <dbReference type="Pfam" id="PF05305"/>
    </source>
</evidence>
<evidence type="ECO:0000313" key="5">
    <source>
        <dbReference type="Proteomes" id="UP000465866"/>
    </source>
</evidence>
<feature type="signal peptide" evidence="2">
    <location>
        <begin position="1"/>
        <end position="25"/>
    </location>
</feature>
<feature type="compositionally biased region" description="Pro residues" evidence="1">
    <location>
        <begin position="256"/>
        <end position="265"/>
    </location>
</feature>
<dbReference type="KEGG" id="mcoo:MCOO_05650"/>
<reference evidence="4 5" key="1">
    <citation type="journal article" date="2019" name="Emerg. Microbes Infect.">
        <title>Comprehensive subspecies identification of 175 nontuberculous mycobacteria species based on 7547 genomic profiles.</title>
        <authorList>
            <person name="Matsumoto Y."/>
            <person name="Kinjo T."/>
            <person name="Motooka D."/>
            <person name="Nabeya D."/>
            <person name="Jung N."/>
            <person name="Uechi K."/>
            <person name="Horii T."/>
            <person name="Iida T."/>
            <person name="Fujita J."/>
            <person name="Nakamura S."/>
        </authorList>
    </citation>
    <scope>NUCLEOTIDE SEQUENCE [LARGE SCALE GENOMIC DNA]</scope>
    <source>
        <strain evidence="4 5">JCM 12404</strain>
    </source>
</reference>
<evidence type="ECO:0000313" key="4">
    <source>
        <dbReference type="EMBL" id="BBX44550.1"/>
    </source>
</evidence>
<sequence>MVSGIIRHLPAAVAAVALSVGSALTGVTATADPSQDQRFFDLLGQKDIPPVDNENSLVTSAKKACSKLDDGMPVGDLVELIRNNGFNENPLTRLQPQDRITRTIDLFINASVEAYCPYDKGKIAGIAAYRAGEPPVTSRRIVLTSLVGPLPAGDIAPTKPVPIPAQPPPPVPQEIQPAPQQPPPPPRHAPPVPQKAPPPPEEPPPPAEAPQEPPPEAAPPAPAAPGGGAGGGNAPAPAAPGGGAGGGAGGGNAPASPTPDQPSPPGHIRLAP</sequence>
<feature type="compositionally biased region" description="Pro residues" evidence="1">
    <location>
        <begin position="159"/>
        <end position="172"/>
    </location>
</feature>
<dbReference type="AlphaFoldDB" id="A0A7I7KQW8"/>
<name>A0A7I7KQW8_9MYCO</name>
<feature type="chain" id="PRO_5039188980" description="DUF732 domain-containing protein" evidence="2">
    <location>
        <begin position="26"/>
        <end position="272"/>
    </location>
</feature>
<proteinExistence type="predicted"/>